<proteinExistence type="predicted"/>
<dbReference type="Pfam" id="PF21527">
    <property type="entry name" value="Stv"/>
    <property type="match status" value="1"/>
</dbReference>
<dbReference type="AlphaFoldDB" id="F0J501"/>
<keyword evidence="3" id="KW-1185">Reference proteome</keyword>
<protein>
    <recommendedName>
        <fullName evidence="1">Putative adhesin Stv domain-containing protein</fullName>
    </recommendedName>
</protein>
<evidence type="ECO:0000313" key="2">
    <source>
        <dbReference type="EMBL" id="BAJ82348.1"/>
    </source>
</evidence>
<feature type="domain" description="Putative adhesin Stv" evidence="1">
    <location>
        <begin position="39"/>
        <end position="137"/>
    </location>
</feature>
<dbReference type="Proteomes" id="UP000007100">
    <property type="component" value="Chromosome"/>
</dbReference>
<organism evidence="2 3">
    <name type="scientific">Acidiphilium multivorum (strain DSM 11245 / JCM 8867 / NBRC 100883 / AIU 301)</name>
    <dbReference type="NCBI Taxonomy" id="926570"/>
    <lineage>
        <taxon>Bacteria</taxon>
        <taxon>Pseudomonadati</taxon>
        <taxon>Pseudomonadota</taxon>
        <taxon>Alphaproteobacteria</taxon>
        <taxon>Acetobacterales</taxon>
        <taxon>Acidocellaceae</taxon>
        <taxon>Acidiphilium</taxon>
    </lineage>
</organism>
<evidence type="ECO:0000259" key="1">
    <source>
        <dbReference type="Pfam" id="PF21527"/>
    </source>
</evidence>
<sequence length="162" mass="18045">MGIFDSKTKMTKVTERGGLDIYELGDQLYYFKPKIGTNTCIITAHGGHTVLTKTNIFTVPSNTVLRFYSEDTYSVVDPGFSSFYHSVGAVKELVSEGESCFDYILTKYQGKGNNEMGETYDSIAQTINQNFKDYNFLDDRILPIRLTPIPTRSSVGHGCPGP</sequence>
<dbReference type="KEGG" id="amv:ACMV_30010"/>
<gene>
    <name evidence="2" type="ordered locus">ACMV_30010</name>
</gene>
<dbReference type="HOGENOM" id="CLU_1631800_0_0_5"/>
<accession>F0J501</accession>
<reference evidence="2 3" key="1">
    <citation type="submission" date="2010-12" db="EMBL/GenBank/DDBJ databases">
        <title>Whole genome sequence of Acidiphilium multivorum AIU301.</title>
        <authorList>
            <person name="Narita-Yamada S."/>
            <person name="Nakamura S."/>
            <person name="Ito N."/>
            <person name="Takarada H."/>
            <person name="Katano Y."/>
            <person name="Nakazawa H."/>
            <person name="Hosoyama A."/>
            <person name="Yamada R."/>
            <person name="Fujita N."/>
        </authorList>
    </citation>
    <scope>NUCLEOTIDE SEQUENCE [LARGE SCALE GENOMIC DNA]</scope>
    <source>
        <strain evidence="3">DSM 11245 / JCM 8867 / AIU301</strain>
    </source>
</reference>
<dbReference type="InterPro" id="IPR049002">
    <property type="entry name" value="Stv"/>
</dbReference>
<evidence type="ECO:0000313" key="3">
    <source>
        <dbReference type="Proteomes" id="UP000007100"/>
    </source>
</evidence>
<dbReference type="EMBL" id="AP012035">
    <property type="protein sequence ID" value="BAJ82348.1"/>
    <property type="molecule type" value="Genomic_DNA"/>
</dbReference>
<name>F0J501_ACIMA</name>